<reference evidence="1 2" key="1">
    <citation type="submission" date="2019-10" db="EMBL/GenBank/DDBJ databases">
        <title>Whole genome shotgun sequence of Acrocarpospora pleiomorpha NBRC 16267.</title>
        <authorList>
            <person name="Ichikawa N."/>
            <person name="Kimura A."/>
            <person name="Kitahashi Y."/>
            <person name="Komaki H."/>
            <person name="Oguchi A."/>
        </authorList>
    </citation>
    <scope>NUCLEOTIDE SEQUENCE [LARGE SCALE GENOMIC DNA]</scope>
    <source>
        <strain evidence="1 2">NBRC 16267</strain>
    </source>
</reference>
<keyword evidence="2" id="KW-1185">Reference proteome</keyword>
<evidence type="ECO:0000313" key="1">
    <source>
        <dbReference type="EMBL" id="GES18398.1"/>
    </source>
</evidence>
<dbReference type="EMBL" id="BLAF01000007">
    <property type="protein sequence ID" value="GES18398.1"/>
    <property type="molecule type" value="Genomic_DNA"/>
</dbReference>
<gene>
    <name evidence="1" type="ORF">Aple_012930</name>
</gene>
<evidence type="ECO:0008006" key="3">
    <source>
        <dbReference type="Google" id="ProtNLM"/>
    </source>
</evidence>
<organism evidence="1 2">
    <name type="scientific">Acrocarpospora pleiomorpha</name>
    <dbReference type="NCBI Taxonomy" id="90975"/>
    <lineage>
        <taxon>Bacteria</taxon>
        <taxon>Bacillati</taxon>
        <taxon>Actinomycetota</taxon>
        <taxon>Actinomycetes</taxon>
        <taxon>Streptosporangiales</taxon>
        <taxon>Streptosporangiaceae</taxon>
        <taxon>Acrocarpospora</taxon>
    </lineage>
</organism>
<protein>
    <recommendedName>
        <fullName evidence="3">DUF4286 family protein</fullName>
    </recommendedName>
</protein>
<comment type="caution">
    <text evidence="1">The sequence shown here is derived from an EMBL/GenBank/DDBJ whole genome shotgun (WGS) entry which is preliminary data.</text>
</comment>
<dbReference type="SUPFAM" id="SSF54909">
    <property type="entry name" value="Dimeric alpha+beta barrel"/>
    <property type="match status" value="1"/>
</dbReference>
<dbReference type="InterPro" id="IPR011008">
    <property type="entry name" value="Dimeric_a/b-barrel"/>
</dbReference>
<evidence type="ECO:0000313" key="2">
    <source>
        <dbReference type="Proteomes" id="UP000377595"/>
    </source>
</evidence>
<proteinExistence type="predicted"/>
<dbReference type="OrthoDB" id="3481501at2"/>
<dbReference type="RefSeq" id="WP_155343538.1">
    <property type="nucleotide sequence ID" value="NZ_BAAAHM010000010.1"/>
</dbReference>
<accession>A0A5M3XJX0</accession>
<sequence length="103" mass="11373">MAGVIVVFTCAVEGKDAEFNEWYDNVHLPELLELPSIRSAKRYRLNEATNSSVKQRYLTVYDVTDPGQAAKEMAEAVQNGMLISPALDRASGLQGYFDELASS</sequence>
<dbReference type="AlphaFoldDB" id="A0A5M3XJX0"/>
<dbReference type="Proteomes" id="UP000377595">
    <property type="component" value="Unassembled WGS sequence"/>
</dbReference>
<name>A0A5M3XJX0_9ACTN</name>